<evidence type="ECO:0000259" key="1">
    <source>
        <dbReference type="Pfam" id="PF01261"/>
    </source>
</evidence>
<keyword evidence="2" id="KW-0413">Isomerase</keyword>
<dbReference type="InterPro" id="IPR036237">
    <property type="entry name" value="Xyl_isomerase-like_sf"/>
</dbReference>
<dbReference type="RefSeq" id="WP_377342855.1">
    <property type="nucleotide sequence ID" value="NZ_JBHLUE010000026.1"/>
</dbReference>
<keyword evidence="3" id="KW-1185">Reference proteome</keyword>
<evidence type="ECO:0000313" key="2">
    <source>
        <dbReference type="EMBL" id="MFC0567550.1"/>
    </source>
</evidence>
<dbReference type="GO" id="GO:0016853">
    <property type="term" value="F:isomerase activity"/>
    <property type="evidence" value="ECO:0007669"/>
    <property type="project" value="UniProtKB-KW"/>
</dbReference>
<dbReference type="Pfam" id="PF01261">
    <property type="entry name" value="AP_endonuc_2"/>
    <property type="match status" value="1"/>
</dbReference>
<protein>
    <submittedName>
        <fullName evidence="2">Sugar phosphate isomerase/epimerase family protein</fullName>
    </submittedName>
</protein>
<proteinExistence type="predicted"/>
<evidence type="ECO:0000313" key="3">
    <source>
        <dbReference type="Proteomes" id="UP001589894"/>
    </source>
</evidence>
<dbReference type="InterPro" id="IPR050312">
    <property type="entry name" value="IolE/XylAMocC-like"/>
</dbReference>
<dbReference type="EMBL" id="JBHLUE010000026">
    <property type="protein sequence ID" value="MFC0567550.1"/>
    <property type="molecule type" value="Genomic_DNA"/>
</dbReference>
<dbReference type="SUPFAM" id="SSF51658">
    <property type="entry name" value="Xylose isomerase-like"/>
    <property type="match status" value="1"/>
</dbReference>
<sequence length="253" mass="27750">MKNPLAVQWYTFRDTPVERRPEVLRELADAGYGAIEPIDVRNDPRRLRADLDAAGLTVSSIHADLLDWAPAEVVEVAGVLGADTAIFPWIAAETFQKRDSILNLADRLNRVAARLADDGVRVGYHNHEFELANRVDGRSGLEVLADALDPRVVLEVDIYWATVGGEHMPDLLRRLGDRVRLLHVKDGPATDPQAPMTAVGAGRVPVVEALAAAPSAQWHIVELDRCATDVLAAVQQSARWLFEHGPGYPRGAR</sequence>
<reference evidence="2 3" key="1">
    <citation type="submission" date="2024-09" db="EMBL/GenBank/DDBJ databases">
        <authorList>
            <person name="Sun Q."/>
            <person name="Mori K."/>
        </authorList>
    </citation>
    <scope>NUCLEOTIDE SEQUENCE [LARGE SCALE GENOMIC DNA]</scope>
    <source>
        <strain evidence="2 3">TBRC 2205</strain>
    </source>
</reference>
<dbReference type="PANTHER" id="PTHR12110">
    <property type="entry name" value="HYDROXYPYRUVATE ISOMERASE"/>
    <property type="match status" value="1"/>
</dbReference>
<feature type="domain" description="Xylose isomerase-like TIM barrel" evidence="1">
    <location>
        <begin position="24"/>
        <end position="242"/>
    </location>
</feature>
<dbReference type="PANTHER" id="PTHR12110:SF41">
    <property type="entry name" value="INOSOSE DEHYDRATASE"/>
    <property type="match status" value="1"/>
</dbReference>
<name>A0ABV6P3E8_9ACTN</name>
<dbReference type="Proteomes" id="UP001589894">
    <property type="component" value="Unassembled WGS sequence"/>
</dbReference>
<gene>
    <name evidence="2" type="ORF">ACFFHU_25860</name>
</gene>
<dbReference type="Gene3D" id="3.20.20.150">
    <property type="entry name" value="Divalent-metal-dependent TIM barrel enzymes"/>
    <property type="match status" value="1"/>
</dbReference>
<accession>A0ABV6P3E8</accession>
<dbReference type="InterPro" id="IPR013022">
    <property type="entry name" value="Xyl_isomerase-like_TIM-brl"/>
</dbReference>
<organism evidence="2 3">
    <name type="scientific">Plantactinospora siamensis</name>
    <dbReference type="NCBI Taxonomy" id="555372"/>
    <lineage>
        <taxon>Bacteria</taxon>
        <taxon>Bacillati</taxon>
        <taxon>Actinomycetota</taxon>
        <taxon>Actinomycetes</taxon>
        <taxon>Micromonosporales</taxon>
        <taxon>Micromonosporaceae</taxon>
        <taxon>Plantactinospora</taxon>
    </lineage>
</organism>
<comment type="caution">
    <text evidence="2">The sequence shown here is derived from an EMBL/GenBank/DDBJ whole genome shotgun (WGS) entry which is preliminary data.</text>
</comment>